<proteinExistence type="inferred from homology"/>
<evidence type="ECO:0000256" key="7">
    <source>
        <dbReference type="RuleBase" id="RU364138"/>
    </source>
</evidence>
<gene>
    <name evidence="8" type="ORF">PAPYR_3919</name>
</gene>
<organism evidence="8 9">
    <name type="scientific">Paratrimastix pyriformis</name>
    <dbReference type="NCBI Taxonomy" id="342808"/>
    <lineage>
        <taxon>Eukaryota</taxon>
        <taxon>Metamonada</taxon>
        <taxon>Preaxostyla</taxon>
        <taxon>Paratrimastigidae</taxon>
        <taxon>Paratrimastix</taxon>
    </lineage>
</organism>
<protein>
    <recommendedName>
        <fullName evidence="7">Phospholipase B-like</fullName>
        <ecNumber evidence="7">3.1.1.-</ecNumber>
    </recommendedName>
</protein>
<evidence type="ECO:0000313" key="8">
    <source>
        <dbReference type="EMBL" id="KAJ4459867.1"/>
    </source>
</evidence>
<evidence type="ECO:0000256" key="4">
    <source>
        <dbReference type="ARBA" id="ARBA00022963"/>
    </source>
</evidence>
<dbReference type="EMBL" id="JAPMOS010000016">
    <property type="protein sequence ID" value="KAJ4459867.1"/>
    <property type="molecule type" value="Genomic_DNA"/>
</dbReference>
<evidence type="ECO:0000256" key="3">
    <source>
        <dbReference type="ARBA" id="ARBA00022801"/>
    </source>
</evidence>
<dbReference type="Proteomes" id="UP001141327">
    <property type="component" value="Unassembled WGS sequence"/>
</dbReference>
<comment type="function">
    <text evidence="7">Putative phospholipase.</text>
</comment>
<dbReference type="Gene3D" id="3.60.60.30">
    <property type="match status" value="1"/>
</dbReference>
<feature type="signal peptide" evidence="7">
    <location>
        <begin position="1"/>
        <end position="19"/>
    </location>
</feature>
<reference evidence="8" key="1">
    <citation type="journal article" date="2022" name="bioRxiv">
        <title>Genomics of Preaxostyla Flagellates Illuminates Evolutionary Transitions and the Path Towards Mitochondrial Loss.</title>
        <authorList>
            <person name="Novak L.V.F."/>
            <person name="Treitli S.C."/>
            <person name="Pyrih J."/>
            <person name="Halakuc P."/>
            <person name="Pipaliya S.V."/>
            <person name="Vacek V."/>
            <person name="Brzon O."/>
            <person name="Soukal P."/>
            <person name="Eme L."/>
            <person name="Dacks J.B."/>
            <person name="Karnkowska A."/>
            <person name="Elias M."/>
            <person name="Hampl V."/>
        </authorList>
    </citation>
    <scope>NUCLEOTIDE SEQUENCE</scope>
    <source>
        <strain evidence="8">RCP-MX</strain>
    </source>
</reference>
<evidence type="ECO:0000313" key="9">
    <source>
        <dbReference type="Proteomes" id="UP001141327"/>
    </source>
</evidence>
<keyword evidence="2 7" id="KW-0732">Signal</keyword>
<accession>A0ABQ8UKY2</accession>
<keyword evidence="9" id="KW-1185">Reference proteome</keyword>
<keyword evidence="4 7" id="KW-0442">Lipid degradation</keyword>
<dbReference type="InterPro" id="IPR007000">
    <property type="entry name" value="PLipase_B-like"/>
</dbReference>
<evidence type="ECO:0000256" key="2">
    <source>
        <dbReference type="ARBA" id="ARBA00022729"/>
    </source>
</evidence>
<feature type="chain" id="PRO_5044974817" description="Phospholipase B-like" evidence="7">
    <location>
        <begin position="20"/>
        <end position="518"/>
    </location>
</feature>
<dbReference type="EC" id="3.1.1.-" evidence="7"/>
<evidence type="ECO:0000256" key="5">
    <source>
        <dbReference type="ARBA" id="ARBA00023098"/>
    </source>
</evidence>
<keyword evidence="5 7" id="KW-0443">Lipid metabolism</keyword>
<keyword evidence="6" id="KW-0325">Glycoprotein</keyword>
<comment type="caution">
    <text evidence="8">The sequence shown here is derived from an EMBL/GenBank/DDBJ whole genome shotgun (WGS) entry which is preliminary data.</text>
</comment>
<dbReference type="PANTHER" id="PTHR12370:SF3">
    <property type="entry name" value="PHOSPHOLIPASE B-LIKE 2-RELATED"/>
    <property type="match status" value="1"/>
</dbReference>
<evidence type="ECO:0000256" key="6">
    <source>
        <dbReference type="ARBA" id="ARBA00023180"/>
    </source>
</evidence>
<comment type="similarity">
    <text evidence="1 7">Belongs to the phospholipase B-like family.</text>
</comment>
<sequence length="518" mass="58281">MKAALTVLWFSGLISLSIAAVFEGSLYMEEGTFVFRRGVSDPAAVGRGRFDDSIQTQGCGSLDVETSPLYDDLAQMVAAGYLEGALTQHRIYQHFQNFWSLLKFDVRPPKPEVLAFLATHWAWVRENVNRRSAEDSYWANVGFTMAQIDGLFRGYNAVAPPAEALTEDQLLLLQSLGDLIEVCDRFGRNSSTSPHCDAECAAKWRLGSSCTAIVKPLGDRSDILISHNLWATLESMLRIFKHYHIPLRHPSVQATRVSFSSHPGFVYSLDDFYILDSGLVVLETSNLLLNSSLLELIQPQVVLTWVRATVANRMAATGPAWAFVFRQYNSGTYNNQWIVTDRKLFQAGRAQLAPNTVYLVEPIPGEVAEEDVTPVVQTQGYFPSYNIPYTPRIYERAGYTDARELNGDEFSYTLCPRAKMIRRDQGELTSVERLQRYMRYNRYQTDPLSLEPPEDMAATDAKVTSALLAESFITYGVVGPTWDDQPVFCWSNSTLAGHSHQGQPDCLRFDYVRLAPHF</sequence>
<keyword evidence="3 7" id="KW-0378">Hydrolase</keyword>
<name>A0ABQ8UKY2_9EUKA</name>
<dbReference type="PANTHER" id="PTHR12370">
    <property type="entry name" value="PHOSPHOLIPASE B-RELATED"/>
    <property type="match status" value="1"/>
</dbReference>
<evidence type="ECO:0000256" key="1">
    <source>
        <dbReference type="ARBA" id="ARBA00007835"/>
    </source>
</evidence>
<dbReference type="Pfam" id="PF04916">
    <property type="entry name" value="Phospholip_B"/>
    <property type="match status" value="1"/>
</dbReference>